<dbReference type="InterPro" id="IPR018062">
    <property type="entry name" value="HTH_AraC-typ_CS"/>
</dbReference>
<gene>
    <name evidence="5" type="ORF">H8R91_06810</name>
</gene>
<feature type="domain" description="HTH araC/xylS-type" evidence="4">
    <location>
        <begin position="186"/>
        <end position="284"/>
    </location>
</feature>
<evidence type="ECO:0000313" key="5">
    <source>
        <dbReference type="EMBL" id="MBC5728229.1"/>
    </source>
</evidence>
<organism evidence="5 6">
    <name type="scientific">Ruminococcus intestinalis</name>
    <dbReference type="NCBI Taxonomy" id="2763066"/>
    <lineage>
        <taxon>Bacteria</taxon>
        <taxon>Bacillati</taxon>
        <taxon>Bacillota</taxon>
        <taxon>Clostridia</taxon>
        <taxon>Eubacteriales</taxon>
        <taxon>Oscillospiraceae</taxon>
        <taxon>Ruminococcus</taxon>
    </lineage>
</organism>
<dbReference type="InterPro" id="IPR020449">
    <property type="entry name" value="Tscrpt_reg_AraC-type_HTH"/>
</dbReference>
<evidence type="ECO:0000256" key="1">
    <source>
        <dbReference type="ARBA" id="ARBA00023015"/>
    </source>
</evidence>
<dbReference type="PROSITE" id="PS01124">
    <property type="entry name" value="HTH_ARAC_FAMILY_2"/>
    <property type="match status" value="1"/>
</dbReference>
<dbReference type="InterPro" id="IPR009057">
    <property type="entry name" value="Homeodomain-like_sf"/>
</dbReference>
<name>A0ABR7HL67_9FIRM</name>
<evidence type="ECO:0000256" key="3">
    <source>
        <dbReference type="ARBA" id="ARBA00023163"/>
    </source>
</evidence>
<dbReference type="PRINTS" id="PR00032">
    <property type="entry name" value="HTHARAC"/>
</dbReference>
<protein>
    <submittedName>
        <fullName evidence="5">Helix-turn-helix transcriptional regulator</fullName>
    </submittedName>
</protein>
<sequence length="295" mass="34844">MTKCRFWENRYLPIEYSLDKIQSNEGFFSLCLVKKGVATLEIDNEKCYLSAPAIICVNPDKKITILKSNHLQIKTILFTPDFINRNLSVESILSYDYEINCKLFDFPSFDLFYQTNNFYNCVIPFDVEELSKVEYLFDSIIEQLSVQPDNMWSCRARMSVIRIFDYAANLYKEAFEINQESDTLIDCILTFIEFNLEKQFTIDDLCRWYNTNRTTLMTEFKHITGKTINEFVIDKRISVSKKILEFTNISIEELSEKCGFSSQSYFTRTFKKKTGLSPTQYRMQAIEKRIEKFQT</sequence>
<dbReference type="PANTHER" id="PTHR43280:SF2">
    <property type="entry name" value="HTH-TYPE TRANSCRIPTIONAL REGULATOR EXSA"/>
    <property type="match status" value="1"/>
</dbReference>
<dbReference type="Pfam" id="PF12833">
    <property type="entry name" value="HTH_18"/>
    <property type="match status" value="1"/>
</dbReference>
<evidence type="ECO:0000259" key="4">
    <source>
        <dbReference type="PROSITE" id="PS01124"/>
    </source>
</evidence>
<dbReference type="RefSeq" id="WP_186935398.1">
    <property type="nucleotide sequence ID" value="NZ_JACOPS010000003.1"/>
</dbReference>
<keyword evidence="2" id="KW-0238">DNA-binding</keyword>
<proteinExistence type="predicted"/>
<dbReference type="Gene3D" id="1.10.10.60">
    <property type="entry name" value="Homeodomain-like"/>
    <property type="match status" value="2"/>
</dbReference>
<dbReference type="InterPro" id="IPR018060">
    <property type="entry name" value="HTH_AraC"/>
</dbReference>
<evidence type="ECO:0000313" key="6">
    <source>
        <dbReference type="Proteomes" id="UP000636755"/>
    </source>
</evidence>
<reference evidence="5 6" key="1">
    <citation type="submission" date="2020-08" db="EMBL/GenBank/DDBJ databases">
        <title>Genome public.</title>
        <authorList>
            <person name="Liu C."/>
            <person name="Sun Q."/>
        </authorList>
    </citation>
    <scope>NUCLEOTIDE SEQUENCE [LARGE SCALE GENOMIC DNA]</scope>
    <source>
        <strain evidence="5 6">NSJ-71</strain>
    </source>
</reference>
<comment type="caution">
    <text evidence="5">The sequence shown here is derived from an EMBL/GenBank/DDBJ whole genome shotgun (WGS) entry which is preliminary data.</text>
</comment>
<dbReference type="SUPFAM" id="SSF46689">
    <property type="entry name" value="Homeodomain-like"/>
    <property type="match status" value="1"/>
</dbReference>
<dbReference type="PROSITE" id="PS00041">
    <property type="entry name" value="HTH_ARAC_FAMILY_1"/>
    <property type="match status" value="1"/>
</dbReference>
<dbReference type="SMART" id="SM00342">
    <property type="entry name" value="HTH_ARAC"/>
    <property type="match status" value="1"/>
</dbReference>
<keyword evidence="1" id="KW-0805">Transcription regulation</keyword>
<keyword evidence="3" id="KW-0804">Transcription</keyword>
<dbReference type="EMBL" id="JACOPS010000003">
    <property type="protein sequence ID" value="MBC5728229.1"/>
    <property type="molecule type" value="Genomic_DNA"/>
</dbReference>
<evidence type="ECO:0000256" key="2">
    <source>
        <dbReference type="ARBA" id="ARBA00023125"/>
    </source>
</evidence>
<dbReference type="Proteomes" id="UP000636755">
    <property type="component" value="Unassembled WGS sequence"/>
</dbReference>
<keyword evidence="6" id="KW-1185">Reference proteome</keyword>
<dbReference type="PANTHER" id="PTHR43280">
    <property type="entry name" value="ARAC-FAMILY TRANSCRIPTIONAL REGULATOR"/>
    <property type="match status" value="1"/>
</dbReference>
<accession>A0ABR7HL67</accession>